<dbReference type="EMBL" id="CP012036">
    <property type="protein sequence ID" value="ALF52160.1"/>
    <property type="molecule type" value="Genomic_DNA"/>
</dbReference>
<protein>
    <submittedName>
        <fullName evidence="1">CopG family transcriptional regulator</fullName>
    </submittedName>
</protein>
<dbReference type="Proteomes" id="UP000062645">
    <property type="component" value="Chromosome"/>
</dbReference>
<gene>
    <name evidence="1" type="ORF">ACX27_03710</name>
</gene>
<evidence type="ECO:0000313" key="2">
    <source>
        <dbReference type="Proteomes" id="UP000062645"/>
    </source>
</evidence>
<name>A0A0M4SIC4_9NOSO</name>
<sequence length="176" mass="19447">MQKILAFGMSKFLHILLGIIVIAVVSITSNSASAIAASIWDNETESYSGSQEIIVYRSPSCSCCGDWIEHVKKHGFKIKQDIKTDEIEAIKQKYNLPSEFASCHTAIIDGYVMEGHVPADDIKRFLKQKPQLAGLAVPAMPVGTPGMEMGDTKQPFSVVAFNKNGELQVFNRYESY</sequence>
<reference evidence="2" key="1">
    <citation type="submission" date="2015-07" db="EMBL/GenBank/DDBJ databases">
        <title>Genome Of Nitrogen-Fixing Cyanobacterium Nostoc piscinale CENA21 From Solimoes/Amazon River Floodplain Sediments And Comparative Genomics To Uncover Biosynthetic Natural Products Potential.</title>
        <authorList>
            <person name="Leao T.F."/>
            <person name="Leao P.N."/>
            <person name="Guimaraes P.I."/>
            <person name="de Melo A.G.C."/>
            <person name="Ramos R.T.J."/>
            <person name="Silva A."/>
            <person name="Fiore M.F."/>
            <person name="Schneider M.P.C."/>
        </authorList>
    </citation>
    <scope>NUCLEOTIDE SEQUENCE [LARGE SCALE GENOMIC DNA]</scope>
    <source>
        <strain evidence="2">CENA21</strain>
    </source>
</reference>
<evidence type="ECO:0000313" key="1">
    <source>
        <dbReference type="EMBL" id="ALF52160.1"/>
    </source>
</evidence>
<reference evidence="1 2" key="2">
    <citation type="journal article" date="2016" name="Genome Announc.">
        <title>Draft Genome Sequence of the N2-Fixing Cyanobacterium Nostoc piscinale CENA21, Isolated from the Brazilian Amazon Floodplain.</title>
        <authorList>
            <person name="Leao T."/>
            <person name="Guimaraes P.I."/>
            <person name="de Melo A.G."/>
            <person name="Ramos R.T."/>
            <person name="Leao P.N."/>
            <person name="Silva A."/>
            <person name="Fiore M.F."/>
            <person name="Schneider M.P."/>
        </authorList>
    </citation>
    <scope>NUCLEOTIDE SEQUENCE [LARGE SCALE GENOMIC DNA]</scope>
    <source>
        <strain evidence="1 2">CENA21</strain>
    </source>
</reference>
<proteinExistence type="predicted"/>
<dbReference type="AlphaFoldDB" id="A0A0M4SIC4"/>
<dbReference type="OrthoDB" id="14727at2"/>
<organism evidence="1 2">
    <name type="scientific">Nostoc piscinale CENA21</name>
    <dbReference type="NCBI Taxonomy" id="224013"/>
    <lineage>
        <taxon>Bacteria</taxon>
        <taxon>Bacillati</taxon>
        <taxon>Cyanobacteriota</taxon>
        <taxon>Cyanophyceae</taxon>
        <taxon>Nostocales</taxon>
        <taxon>Nostocaceae</taxon>
        <taxon>Nostoc</taxon>
    </lineage>
</organism>
<keyword evidence="2" id="KW-1185">Reference proteome</keyword>
<dbReference type="Pfam" id="PF04214">
    <property type="entry name" value="DUF411"/>
    <property type="match status" value="1"/>
</dbReference>
<accession>A0A0M4SIC4</accession>
<dbReference type="InterPro" id="IPR007332">
    <property type="entry name" value="DUF411"/>
</dbReference>
<dbReference type="KEGG" id="npz:ACX27_03710"/>
<dbReference type="PATRIC" id="fig|224013.5.peg.893"/>